<reference evidence="2" key="1">
    <citation type="journal article" date="2020" name="Nature">
        <title>Giant virus diversity and host interactions through global metagenomics.</title>
        <authorList>
            <person name="Schulz F."/>
            <person name="Roux S."/>
            <person name="Paez-Espino D."/>
            <person name="Jungbluth S."/>
            <person name="Walsh D.A."/>
            <person name="Denef V.J."/>
            <person name="McMahon K.D."/>
            <person name="Konstantinidis K.T."/>
            <person name="Eloe-Fadrosh E.A."/>
            <person name="Kyrpides N.C."/>
            <person name="Woyke T."/>
        </authorList>
    </citation>
    <scope>NUCLEOTIDE SEQUENCE</scope>
    <source>
        <strain evidence="2">GVMAG-M-3300018868-6</strain>
    </source>
</reference>
<protein>
    <submittedName>
        <fullName evidence="2">Uncharacterized protein</fullName>
    </submittedName>
</protein>
<feature type="compositionally biased region" description="Polar residues" evidence="1">
    <location>
        <begin position="14"/>
        <end position="29"/>
    </location>
</feature>
<dbReference type="EMBL" id="MN739253">
    <property type="protein sequence ID" value="QHS95566.1"/>
    <property type="molecule type" value="Genomic_DNA"/>
</dbReference>
<evidence type="ECO:0000313" key="2">
    <source>
        <dbReference type="EMBL" id="QHS95566.1"/>
    </source>
</evidence>
<sequence length="126" mass="14156">MSQPPPASSAPQSTLVRTNTMKTNSTPQVAENEFKYPLPSETTYKHASKIAITEDRPIMMDYWTASCDKTAFIGVRASNKEKLLVKSAEEYTSPIAKILQVQNEYIILTENSIYIVSKDLPQKRIS</sequence>
<accession>A0A6C0BTK5</accession>
<organism evidence="2">
    <name type="scientific">viral metagenome</name>
    <dbReference type="NCBI Taxonomy" id="1070528"/>
    <lineage>
        <taxon>unclassified sequences</taxon>
        <taxon>metagenomes</taxon>
        <taxon>organismal metagenomes</taxon>
    </lineage>
</organism>
<dbReference type="AlphaFoldDB" id="A0A6C0BTK5"/>
<name>A0A6C0BTK5_9ZZZZ</name>
<feature type="region of interest" description="Disordered" evidence="1">
    <location>
        <begin position="1"/>
        <end position="34"/>
    </location>
</feature>
<proteinExistence type="predicted"/>
<evidence type="ECO:0000256" key="1">
    <source>
        <dbReference type="SAM" id="MobiDB-lite"/>
    </source>
</evidence>